<dbReference type="InterPro" id="IPR017515">
    <property type="entry name" value="MeMalonyl-CoA_epimerase"/>
</dbReference>
<evidence type="ECO:0000313" key="6">
    <source>
        <dbReference type="Proteomes" id="UP000060043"/>
    </source>
</evidence>
<sequence length="141" mass="15492">MITDAIDHIGIAVENLDNSIDLYTNKLGFRVVHRETLPDRGIKVVFLAGSSGETTIELMEPINHDDETNTVVKFLKNRGPGLHHLAIKVSDIKQSLSELNILGIQLVDKTPRVGARGHLVAFIHPKSTIGVLIELVQVKDS</sequence>
<evidence type="ECO:0000256" key="1">
    <source>
        <dbReference type="ARBA" id="ARBA00009308"/>
    </source>
</evidence>
<dbReference type="RefSeq" id="WP_011277788.1">
    <property type="nucleotide sequence ID" value="NZ_BHWZ01000001.1"/>
</dbReference>
<dbReference type="EMBL" id="CP013695">
    <property type="protein sequence ID" value="ALU31544.1"/>
    <property type="molecule type" value="Genomic_DNA"/>
</dbReference>
<dbReference type="GO" id="GO:0004493">
    <property type="term" value="F:methylmalonyl-CoA epimerase activity"/>
    <property type="evidence" value="ECO:0007669"/>
    <property type="project" value="TreeGrafter"/>
</dbReference>
<dbReference type="PANTHER" id="PTHR43048:SF3">
    <property type="entry name" value="METHYLMALONYL-COA EPIMERASE, MITOCHONDRIAL"/>
    <property type="match status" value="1"/>
</dbReference>
<dbReference type="STRING" id="1435377.SUSAZ_04225"/>
<dbReference type="InterPro" id="IPR029068">
    <property type="entry name" value="Glyas_Bleomycin-R_OHBP_Dase"/>
</dbReference>
<evidence type="ECO:0000313" key="7">
    <source>
        <dbReference type="Proteomes" id="UP000065473"/>
    </source>
</evidence>
<dbReference type="Pfam" id="PF13669">
    <property type="entry name" value="Glyoxalase_4"/>
    <property type="match status" value="1"/>
</dbReference>
<dbReference type="OrthoDB" id="6161at2157"/>
<feature type="domain" description="VOC" evidence="3">
    <location>
        <begin position="5"/>
        <end position="138"/>
    </location>
</feature>
<dbReference type="EMBL" id="CP013694">
    <property type="protein sequence ID" value="ALU28824.1"/>
    <property type="molecule type" value="Genomic_DNA"/>
</dbReference>
<reference evidence="6 7" key="1">
    <citation type="submission" date="2015-12" db="EMBL/GenBank/DDBJ databases">
        <title>A stable core within a dynamic pangenome in Sulfolobus acidocaldarius.</title>
        <authorList>
            <person name="Anderson R."/>
            <person name="Kouris A."/>
            <person name="Seward C."/>
            <person name="Campbell K."/>
            <person name="Whitaker R."/>
        </authorList>
    </citation>
    <scope>NUCLEOTIDE SEQUENCE [LARGE SCALE GENOMIC DNA]</scope>
    <source>
        <strain evidence="4 7">GG12-C01-09</strain>
        <strain evidence="5 6">NG05B_CO5_07</strain>
    </source>
</reference>
<dbReference type="CDD" id="cd07249">
    <property type="entry name" value="MMCE"/>
    <property type="match status" value="1"/>
</dbReference>
<dbReference type="Proteomes" id="UP000060043">
    <property type="component" value="Chromosome"/>
</dbReference>
<dbReference type="GO" id="GO:0046491">
    <property type="term" value="P:L-methylmalonyl-CoA metabolic process"/>
    <property type="evidence" value="ECO:0007669"/>
    <property type="project" value="TreeGrafter"/>
</dbReference>
<name>A0A0U3GTC5_9CREN</name>
<evidence type="ECO:0000259" key="3">
    <source>
        <dbReference type="PROSITE" id="PS51819"/>
    </source>
</evidence>
<dbReference type="InterPro" id="IPR051785">
    <property type="entry name" value="MMCE/EMCE_epimerase"/>
</dbReference>
<dbReference type="GO" id="GO:0046872">
    <property type="term" value="F:metal ion binding"/>
    <property type="evidence" value="ECO:0007669"/>
    <property type="project" value="UniProtKB-KW"/>
</dbReference>
<dbReference type="GeneID" id="14551434"/>
<comment type="similarity">
    <text evidence="1">Belongs to the methylmalonyl-CoA epimerase family.</text>
</comment>
<evidence type="ECO:0000256" key="2">
    <source>
        <dbReference type="ARBA" id="ARBA00022723"/>
    </source>
</evidence>
<gene>
    <name evidence="4" type="ORF">ATY89_01820</name>
    <name evidence="5" type="ORF">ATZ20_04855</name>
</gene>
<dbReference type="PaxDb" id="1435377-SUSAZ_04225"/>
<dbReference type="NCBIfam" id="TIGR03081">
    <property type="entry name" value="metmalonyl_epim"/>
    <property type="match status" value="1"/>
</dbReference>
<accession>A0A0U3GTC5</accession>
<dbReference type="SUPFAM" id="SSF54593">
    <property type="entry name" value="Glyoxalase/Bleomycin resistance protein/Dihydroxybiphenyl dioxygenase"/>
    <property type="match status" value="1"/>
</dbReference>
<proteinExistence type="inferred from homology"/>
<evidence type="ECO:0000313" key="4">
    <source>
        <dbReference type="EMBL" id="ALU28824.1"/>
    </source>
</evidence>
<organism evidence="5 6">
    <name type="scientific">Sulfolobus acidocaldarius</name>
    <dbReference type="NCBI Taxonomy" id="2285"/>
    <lineage>
        <taxon>Archaea</taxon>
        <taxon>Thermoproteota</taxon>
        <taxon>Thermoprotei</taxon>
        <taxon>Sulfolobales</taxon>
        <taxon>Sulfolobaceae</taxon>
        <taxon>Sulfolobus</taxon>
    </lineage>
</organism>
<dbReference type="AlphaFoldDB" id="A0A0U3GTC5"/>
<dbReference type="Proteomes" id="UP000065473">
    <property type="component" value="Chromosome"/>
</dbReference>
<evidence type="ECO:0000313" key="5">
    <source>
        <dbReference type="EMBL" id="ALU31544.1"/>
    </source>
</evidence>
<dbReference type="PROSITE" id="PS51819">
    <property type="entry name" value="VOC"/>
    <property type="match status" value="1"/>
</dbReference>
<dbReference type="OMA" id="IHHICYE"/>
<protein>
    <submittedName>
        <fullName evidence="5">Methylmalonyl-CoA epimerase</fullName>
    </submittedName>
</protein>
<dbReference type="InterPro" id="IPR037523">
    <property type="entry name" value="VOC_core"/>
</dbReference>
<dbReference type="Gene3D" id="3.10.180.10">
    <property type="entry name" value="2,3-Dihydroxybiphenyl 1,2-Dioxygenase, domain 1"/>
    <property type="match status" value="1"/>
</dbReference>
<keyword evidence="2" id="KW-0479">Metal-binding</keyword>
<dbReference type="PANTHER" id="PTHR43048">
    <property type="entry name" value="METHYLMALONYL-COA EPIMERASE"/>
    <property type="match status" value="1"/>
</dbReference>